<keyword evidence="1" id="KW-1133">Transmembrane helix</keyword>
<feature type="domain" description="CD-NTase-associated protein 16 NUDIX" evidence="2">
    <location>
        <begin position="66"/>
        <end position="263"/>
    </location>
</feature>
<dbReference type="Proteomes" id="UP001219037">
    <property type="component" value="Chromosome"/>
</dbReference>
<evidence type="ECO:0000313" key="3">
    <source>
        <dbReference type="EMBL" id="WFP17820.1"/>
    </source>
</evidence>
<dbReference type="Pfam" id="PF18167">
    <property type="entry name" value="Sa_NUDIX"/>
    <property type="match status" value="1"/>
</dbReference>
<organism evidence="3 4">
    <name type="scientific">Citricoccus muralis</name>
    <dbReference type="NCBI Taxonomy" id="169134"/>
    <lineage>
        <taxon>Bacteria</taxon>
        <taxon>Bacillati</taxon>
        <taxon>Actinomycetota</taxon>
        <taxon>Actinomycetes</taxon>
        <taxon>Micrococcales</taxon>
        <taxon>Micrococcaceae</taxon>
        <taxon>Citricoccus</taxon>
    </lineage>
</organism>
<keyword evidence="1" id="KW-0812">Transmembrane</keyword>
<feature type="transmembrane region" description="Helical" evidence="1">
    <location>
        <begin position="30"/>
        <end position="57"/>
    </location>
</feature>
<keyword evidence="1" id="KW-0472">Membrane</keyword>
<name>A0ABY8H9J3_9MICC</name>
<evidence type="ECO:0000313" key="4">
    <source>
        <dbReference type="Proteomes" id="UP001219037"/>
    </source>
</evidence>
<evidence type="ECO:0000256" key="1">
    <source>
        <dbReference type="SAM" id="Phobius"/>
    </source>
</evidence>
<dbReference type="EMBL" id="CP121252">
    <property type="protein sequence ID" value="WFP17820.1"/>
    <property type="molecule type" value="Genomic_DNA"/>
</dbReference>
<reference evidence="3 4" key="1">
    <citation type="submission" date="2023-04" db="EMBL/GenBank/DDBJ databases">
        <title>Funneling lignin-derived compounds into biodiesel using alkali-halophilic Citricoccus sp. P2.</title>
        <authorList>
            <person name="Luo C.-B."/>
        </authorList>
    </citation>
    <scope>NUCLEOTIDE SEQUENCE [LARGE SCALE GENOMIC DNA]</scope>
    <source>
        <strain evidence="3 4">P2</strain>
    </source>
</reference>
<evidence type="ECO:0000259" key="2">
    <source>
        <dbReference type="Pfam" id="PF18167"/>
    </source>
</evidence>
<accession>A0ABY8H9J3</accession>
<protein>
    <recommendedName>
        <fullName evidence="2">CD-NTase-associated protein 16 NUDIX domain-containing protein</fullName>
    </recommendedName>
</protein>
<gene>
    <name evidence="3" type="ORF">P8192_06920</name>
</gene>
<proteinExistence type="predicted"/>
<keyword evidence="4" id="KW-1185">Reference proteome</keyword>
<sequence>MIRLAIYVAGLLISVGVMLSSDTDSPWFAISSGLAIGFVIPLIDAVIVHFSFLRIAWYSIRTWRSRVRISASYLYRIQVDNDYLLVKGKRFDQYQPVGGVYKAYPSSSGRRNDMGILDDRLLEPDEVSEGDLRVRVPGRNLVSFVRWFETGRGRETDGWREFYEELVATGILRESNFRFIKYDRIQRRYQPLRYSESAESQELLIADIFELIPTPDQLVELRELKNSTESRILWASEKQIRRLGAADDSPSQTTRIAQTAVWTIDTSI</sequence>
<dbReference type="InterPro" id="IPR040829">
    <property type="entry name" value="Cap16_NUDIX"/>
</dbReference>
<dbReference type="RefSeq" id="WP_278159562.1">
    <property type="nucleotide sequence ID" value="NZ_CP121252.1"/>
</dbReference>